<comment type="similarity">
    <text evidence="1">Belongs to the pseudouridine synthase RluA family.</text>
</comment>
<dbReference type="Gene3D" id="3.30.2350.10">
    <property type="entry name" value="Pseudouridine synthase"/>
    <property type="match status" value="1"/>
</dbReference>
<dbReference type="PANTHER" id="PTHR21600:SF87">
    <property type="entry name" value="RNA PSEUDOURIDYLATE SYNTHASE DOMAIN-CONTAINING PROTEIN 1"/>
    <property type="match status" value="1"/>
</dbReference>
<dbReference type="GO" id="GO:0009982">
    <property type="term" value="F:pseudouridine synthase activity"/>
    <property type="evidence" value="ECO:0000318"/>
    <property type="project" value="GO_Central"/>
</dbReference>
<proteinExistence type="inferred from homology"/>
<evidence type="ECO:0000259" key="2">
    <source>
        <dbReference type="Pfam" id="PF00849"/>
    </source>
</evidence>
<protein>
    <recommendedName>
        <fullName evidence="2">Pseudouridine synthase RsuA/RluA-like domain-containing protein</fullName>
    </recommendedName>
</protein>
<dbReference type="PANTHER" id="PTHR21600">
    <property type="entry name" value="MITOCHONDRIAL RNA PSEUDOURIDINE SYNTHASE"/>
    <property type="match status" value="1"/>
</dbReference>
<dbReference type="FunCoup" id="A0A7M7NSM7">
    <property type="interactions" value="49"/>
</dbReference>
<dbReference type="InParanoid" id="A0A7M7NSM7"/>
<dbReference type="InterPro" id="IPR006145">
    <property type="entry name" value="PsdUridine_synth_RsuA/RluA"/>
</dbReference>
<dbReference type="Pfam" id="PF00849">
    <property type="entry name" value="PseudoU_synth_2"/>
    <property type="match status" value="1"/>
</dbReference>
<dbReference type="GO" id="GO:0000455">
    <property type="term" value="P:enzyme-directed rRNA pseudouridine synthesis"/>
    <property type="evidence" value="ECO:0000318"/>
    <property type="project" value="GO_Central"/>
</dbReference>
<evidence type="ECO:0000256" key="1">
    <source>
        <dbReference type="ARBA" id="ARBA00010876"/>
    </source>
</evidence>
<reference evidence="3" key="2">
    <citation type="submission" date="2021-01" db="UniProtKB">
        <authorList>
            <consortium name="EnsemblMetazoa"/>
        </authorList>
    </citation>
    <scope>IDENTIFICATION</scope>
</reference>
<dbReference type="CDD" id="cd02869">
    <property type="entry name" value="PseudoU_synth_RluA_like"/>
    <property type="match status" value="1"/>
</dbReference>
<dbReference type="EnsemblMetazoa" id="XM_030984266">
    <property type="protein sequence ID" value="XP_030840126"/>
    <property type="gene ID" value="LOC105446602"/>
</dbReference>
<dbReference type="RefSeq" id="XP_030840125.1">
    <property type="nucleotide sequence ID" value="XM_030984265.1"/>
</dbReference>
<dbReference type="GeneID" id="105446602"/>
<organism evidence="3 4">
    <name type="scientific">Strongylocentrotus purpuratus</name>
    <name type="common">Purple sea urchin</name>
    <dbReference type="NCBI Taxonomy" id="7668"/>
    <lineage>
        <taxon>Eukaryota</taxon>
        <taxon>Metazoa</taxon>
        <taxon>Echinodermata</taxon>
        <taxon>Eleutherozoa</taxon>
        <taxon>Echinozoa</taxon>
        <taxon>Echinoidea</taxon>
        <taxon>Euechinoidea</taxon>
        <taxon>Echinacea</taxon>
        <taxon>Camarodonta</taxon>
        <taxon>Echinidea</taxon>
        <taxon>Strongylocentrotidae</taxon>
        <taxon>Strongylocentrotus</taxon>
    </lineage>
</organism>
<name>A0A7M7NSM7_STRPU</name>
<dbReference type="Proteomes" id="UP000007110">
    <property type="component" value="Unassembled WGS sequence"/>
</dbReference>
<dbReference type="SUPFAM" id="SSF55120">
    <property type="entry name" value="Pseudouridine synthase"/>
    <property type="match status" value="1"/>
</dbReference>
<sequence length="272" mass="31257">MVNSLLNKVQVFLRWKYAHFWRVNMGMNSPASIDDIKILYKSENFVAVDKHYDVKINSDDPKDTITVATQLAHLHPELVDSSLPHSFRFIHRLDYSTSGALCLALNKKAAANAGKMFKDRRVTKRYLALVRGHVTEDTMMIEKAIYPNPEEDLSHMMKVDDGECPTGTRLLSALTRLEVLQRGEYDSEPATKLLLQLHTGRRHQLRIHCQSIGHPIVGDYTYSMRKDVSPYRMMLLAHTLHIPIPGEDIDVTAEDVFTQDNDPKWIPYQEDR</sequence>
<dbReference type="GO" id="GO:0003723">
    <property type="term" value="F:RNA binding"/>
    <property type="evidence" value="ECO:0007669"/>
    <property type="project" value="InterPro"/>
</dbReference>
<evidence type="ECO:0000313" key="3">
    <source>
        <dbReference type="EnsemblMetazoa" id="XP_030840126"/>
    </source>
</evidence>
<dbReference type="AlphaFoldDB" id="A0A7M7NSM7"/>
<keyword evidence="4" id="KW-1185">Reference proteome</keyword>
<evidence type="ECO:0000313" key="4">
    <source>
        <dbReference type="Proteomes" id="UP000007110"/>
    </source>
</evidence>
<dbReference type="OrthoDB" id="418349at2759"/>
<dbReference type="RefSeq" id="XP_030840126.1">
    <property type="nucleotide sequence ID" value="XM_030984266.1"/>
</dbReference>
<dbReference type="InterPro" id="IPR020103">
    <property type="entry name" value="PsdUridine_synth_cat_dom_sf"/>
</dbReference>
<dbReference type="KEGG" id="spu:105446602"/>
<reference evidence="4" key="1">
    <citation type="submission" date="2015-02" db="EMBL/GenBank/DDBJ databases">
        <title>Genome sequencing for Strongylocentrotus purpuratus.</title>
        <authorList>
            <person name="Murali S."/>
            <person name="Liu Y."/>
            <person name="Vee V."/>
            <person name="English A."/>
            <person name="Wang M."/>
            <person name="Skinner E."/>
            <person name="Han Y."/>
            <person name="Muzny D.M."/>
            <person name="Worley K.C."/>
            <person name="Gibbs R.A."/>
        </authorList>
    </citation>
    <scope>NUCLEOTIDE SEQUENCE</scope>
</reference>
<accession>A0A7M7NSM7</accession>
<dbReference type="OMA" id="DSPYRMM"/>
<dbReference type="EnsemblMetazoa" id="XM_030984265">
    <property type="protein sequence ID" value="XP_030840125"/>
    <property type="gene ID" value="LOC105446602"/>
</dbReference>
<dbReference type="InterPro" id="IPR050188">
    <property type="entry name" value="RluA_PseudoU_synthase"/>
</dbReference>
<feature type="domain" description="Pseudouridine synthase RsuA/RluA-like" evidence="2">
    <location>
        <begin position="44"/>
        <end position="211"/>
    </location>
</feature>
<dbReference type="CTD" id="113000"/>